<sequence>MNIQLRHITTLLYIIATTSLVAATPDSVLTEHQQAWNLLDAETWKNPALHGQAFKTAYSQLAISLDLTDQTEAFTLQKGTGSTLYDIEADTYLRLSDHSSVWGKASYMTGKNRNIKWNSVSDYELLEPYILADTMGGNTERERYVFEGGYAAKVGSVLMGGEMLFRAEHEYRTIDPRMRAIVTDLTLRGGVAYETGTYLLGAAAEANIYKQTDNVTFYRETGVIPEFQMTGLGAIYVRFSGEVNNLYFNGGGAQLYLNVQPRNGQGLFTNITIGEHRYERIAASLNSLPLTKLYREEAKLQAGWRKSGKTDLAIYADAQYICRLGDENMVGSSQSNSYPILTTLTMYKNNIIDASMNMVYGQRQHSSWHIAMKVGYMQNHEKYVEPERKQNVSRIYSQLSAQYITGLGKKGTLTCALTGGYHKNLDSQLSIPVVNTEKAAVKMQNHNFRYLKADYTVVNAQIRYDYGIGTSRYAMFGALSGGATFYSESEYEQYLAVKLGITF</sequence>
<evidence type="ECO:0000259" key="2">
    <source>
        <dbReference type="Pfam" id="PF21012"/>
    </source>
</evidence>
<dbReference type="Proteomes" id="UP000236735">
    <property type="component" value="Unassembled WGS sequence"/>
</dbReference>
<accession>A0A1H5WSG7</accession>
<dbReference type="EMBL" id="FNUV01000007">
    <property type="protein sequence ID" value="SEG02371.1"/>
    <property type="molecule type" value="Genomic_DNA"/>
</dbReference>
<feature type="signal peptide" evidence="1">
    <location>
        <begin position="1"/>
        <end position="22"/>
    </location>
</feature>
<gene>
    <name evidence="3" type="ORF">SAMN05216354_2468</name>
</gene>
<protein>
    <recommendedName>
        <fullName evidence="2">DUF6850 domain-containing protein</fullName>
    </recommendedName>
</protein>
<feature type="chain" id="PRO_5009288625" description="DUF6850 domain-containing protein" evidence="1">
    <location>
        <begin position="23"/>
        <end position="503"/>
    </location>
</feature>
<name>A0A1H5WSG7_XYLRU</name>
<organism evidence="3 4">
    <name type="scientific">Xylanibacter ruminicola</name>
    <name type="common">Prevotella ruminicola</name>
    <dbReference type="NCBI Taxonomy" id="839"/>
    <lineage>
        <taxon>Bacteria</taxon>
        <taxon>Pseudomonadati</taxon>
        <taxon>Bacteroidota</taxon>
        <taxon>Bacteroidia</taxon>
        <taxon>Bacteroidales</taxon>
        <taxon>Prevotellaceae</taxon>
        <taxon>Xylanibacter</taxon>
    </lineage>
</organism>
<evidence type="ECO:0000313" key="4">
    <source>
        <dbReference type="Proteomes" id="UP000236735"/>
    </source>
</evidence>
<dbReference type="InterPro" id="IPR049236">
    <property type="entry name" value="DUF6850"/>
</dbReference>
<dbReference type="Pfam" id="PF21012">
    <property type="entry name" value="DUF6850"/>
    <property type="match status" value="1"/>
</dbReference>
<reference evidence="3 4" key="1">
    <citation type="submission" date="2016-10" db="EMBL/GenBank/DDBJ databases">
        <authorList>
            <person name="de Groot N.N."/>
        </authorList>
    </citation>
    <scope>NUCLEOTIDE SEQUENCE [LARGE SCALE GENOMIC DNA]</scope>
    <source>
        <strain evidence="3 4">AR32</strain>
    </source>
</reference>
<keyword evidence="1" id="KW-0732">Signal</keyword>
<proteinExistence type="predicted"/>
<evidence type="ECO:0000313" key="3">
    <source>
        <dbReference type="EMBL" id="SEG02371.1"/>
    </source>
</evidence>
<feature type="domain" description="DUF6850" evidence="2">
    <location>
        <begin position="47"/>
        <end position="503"/>
    </location>
</feature>
<dbReference type="RefSeq" id="WP_103916109.1">
    <property type="nucleotide sequence ID" value="NZ_FNUV01000007.1"/>
</dbReference>
<evidence type="ECO:0000256" key="1">
    <source>
        <dbReference type="SAM" id="SignalP"/>
    </source>
</evidence>
<dbReference type="AlphaFoldDB" id="A0A1H5WSG7"/>